<dbReference type="PANTHER" id="PTHR44688">
    <property type="entry name" value="DNA-BINDING TRANSCRIPTIONAL ACTIVATOR DEVR_DOSR"/>
    <property type="match status" value="1"/>
</dbReference>
<sequence>MCSGGRRCAHATGCDGDLAAVGRAAELYRLCERRPAAAAALSDAGTLACVRDDHDRSRELLHRARETWQACGAELAADRTATYLADVPVQRRGFDDPVPEPSLEQWASLTETEVRVARLVARGLTNKAIATRLTLSPNTIGTHVRNAFTKLQVTNRVELALQVIAHDRERPSRRCR</sequence>
<dbReference type="AlphaFoldDB" id="A0A1B2HST6"/>
<dbReference type="GO" id="GO:0003677">
    <property type="term" value="F:DNA binding"/>
    <property type="evidence" value="ECO:0007669"/>
    <property type="project" value="UniProtKB-KW"/>
</dbReference>
<dbReference type="PROSITE" id="PS00622">
    <property type="entry name" value="HTH_LUXR_1"/>
    <property type="match status" value="1"/>
</dbReference>
<dbReference type="KEGG" id="led:BBK82_37145"/>
<dbReference type="SMART" id="SM00421">
    <property type="entry name" value="HTH_LUXR"/>
    <property type="match status" value="1"/>
</dbReference>
<dbReference type="PROSITE" id="PS50043">
    <property type="entry name" value="HTH_LUXR_2"/>
    <property type="match status" value="1"/>
</dbReference>
<keyword evidence="1" id="KW-0805">Transcription regulation</keyword>
<dbReference type="OrthoDB" id="483at2"/>
<dbReference type="EMBL" id="CP016793">
    <property type="protein sequence ID" value="ANZ40787.1"/>
    <property type="molecule type" value="Genomic_DNA"/>
</dbReference>
<dbReference type="Pfam" id="PF00196">
    <property type="entry name" value="GerE"/>
    <property type="match status" value="1"/>
</dbReference>
<dbReference type="Gene3D" id="1.10.10.10">
    <property type="entry name" value="Winged helix-like DNA-binding domain superfamily/Winged helix DNA-binding domain"/>
    <property type="match status" value="1"/>
</dbReference>
<dbReference type="PRINTS" id="PR00038">
    <property type="entry name" value="HTHLUXR"/>
</dbReference>
<gene>
    <name evidence="5" type="ORF">BBK82_37145</name>
</gene>
<evidence type="ECO:0000256" key="2">
    <source>
        <dbReference type="ARBA" id="ARBA00023125"/>
    </source>
</evidence>
<dbReference type="PANTHER" id="PTHR44688:SF16">
    <property type="entry name" value="DNA-BINDING TRANSCRIPTIONAL ACTIVATOR DEVR_DOSR"/>
    <property type="match status" value="1"/>
</dbReference>
<dbReference type="InterPro" id="IPR036388">
    <property type="entry name" value="WH-like_DNA-bd_sf"/>
</dbReference>
<dbReference type="GO" id="GO:0006355">
    <property type="term" value="P:regulation of DNA-templated transcription"/>
    <property type="evidence" value="ECO:0007669"/>
    <property type="project" value="InterPro"/>
</dbReference>
<keyword evidence="2" id="KW-0238">DNA-binding</keyword>
<protein>
    <recommendedName>
        <fullName evidence="4">HTH luxR-type domain-containing protein</fullName>
    </recommendedName>
</protein>
<evidence type="ECO:0000256" key="1">
    <source>
        <dbReference type="ARBA" id="ARBA00023015"/>
    </source>
</evidence>
<reference evidence="5 6" key="1">
    <citation type="submission" date="2016-07" db="EMBL/GenBank/DDBJ databases">
        <title>Complete genome sequence of the Lentzea guizhouensis DHS C013.</title>
        <authorList>
            <person name="Cao C."/>
        </authorList>
    </citation>
    <scope>NUCLEOTIDE SEQUENCE [LARGE SCALE GENOMIC DNA]</scope>
    <source>
        <strain evidence="5 6">DHS C013</strain>
    </source>
</reference>
<evidence type="ECO:0000313" key="5">
    <source>
        <dbReference type="EMBL" id="ANZ40787.1"/>
    </source>
</evidence>
<evidence type="ECO:0000313" key="6">
    <source>
        <dbReference type="Proteomes" id="UP000093053"/>
    </source>
</evidence>
<dbReference type="SUPFAM" id="SSF46894">
    <property type="entry name" value="C-terminal effector domain of the bipartite response regulators"/>
    <property type="match status" value="1"/>
</dbReference>
<dbReference type="Proteomes" id="UP000093053">
    <property type="component" value="Chromosome"/>
</dbReference>
<evidence type="ECO:0000256" key="3">
    <source>
        <dbReference type="ARBA" id="ARBA00023163"/>
    </source>
</evidence>
<dbReference type="InterPro" id="IPR016032">
    <property type="entry name" value="Sig_transdc_resp-reg_C-effctor"/>
</dbReference>
<proteinExistence type="predicted"/>
<feature type="domain" description="HTH luxR-type" evidence="4">
    <location>
        <begin position="102"/>
        <end position="167"/>
    </location>
</feature>
<evidence type="ECO:0000259" key="4">
    <source>
        <dbReference type="PROSITE" id="PS50043"/>
    </source>
</evidence>
<dbReference type="InterPro" id="IPR000792">
    <property type="entry name" value="Tscrpt_reg_LuxR_C"/>
</dbReference>
<organism evidence="5 6">
    <name type="scientific">Lentzea guizhouensis</name>
    <dbReference type="NCBI Taxonomy" id="1586287"/>
    <lineage>
        <taxon>Bacteria</taxon>
        <taxon>Bacillati</taxon>
        <taxon>Actinomycetota</taxon>
        <taxon>Actinomycetes</taxon>
        <taxon>Pseudonocardiales</taxon>
        <taxon>Pseudonocardiaceae</taxon>
        <taxon>Lentzea</taxon>
    </lineage>
</organism>
<dbReference type="CDD" id="cd06170">
    <property type="entry name" value="LuxR_C_like"/>
    <property type="match status" value="1"/>
</dbReference>
<name>A0A1B2HST6_9PSEU</name>
<dbReference type="STRING" id="1586287.BBK82_37145"/>
<keyword evidence="3" id="KW-0804">Transcription</keyword>
<accession>A0A1B2HST6</accession>
<keyword evidence="6" id="KW-1185">Reference proteome</keyword>